<proteinExistence type="predicted"/>
<dbReference type="EMBL" id="JACHXR010000002">
    <property type="protein sequence ID" value="MBB3230123.1"/>
    <property type="molecule type" value="Genomic_DNA"/>
</dbReference>
<accession>A0A7W5ERJ2</accession>
<reference evidence="1 2" key="1">
    <citation type="submission" date="2020-08" db="EMBL/GenBank/DDBJ databases">
        <title>Genomic Encyclopedia of Type Strains, Phase III (KMG-III): the genomes of soil and plant-associated and newly described type strains.</title>
        <authorList>
            <person name="Whitman W."/>
        </authorList>
    </citation>
    <scope>NUCLEOTIDE SEQUENCE [LARGE SCALE GENOMIC DNA]</scope>
    <source>
        <strain evidence="1 2">CECT 7744</strain>
    </source>
</reference>
<keyword evidence="2" id="KW-1185">Reference proteome</keyword>
<dbReference type="CDD" id="cd16413">
    <property type="entry name" value="DGQHR_domain"/>
    <property type="match status" value="1"/>
</dbReference>
<dbReference type="Pfam" id="PF14072">
    <property type="entry name" value="DndB"/>
    <property type="match status" value="1"/>
</dbReference>
<sequence>MKVLNVLKVDQPIGEFYIGAIDSRDLLDIATVDIREFSEGNPGEIDGIQRELSPSRLNLLKEYVNLDYATFPTSVILAIDERCVNVEKIDGCQGLFTLGINGYDGDDENPPIPLSETAFVIDGQHRLAGLLARNHEKGPFEVNVSIFVGADIADQAEIFSRANLAQTKVNKSLMYDLLDYAKEKSPYKVAHDIVVALNNDAFEEGGDRKEGPFYHRIKRLGKRTPGVSGETLAQATVVNGLLRHLPKNQEKERSKSILGFGGRKEPRESWKNRIFVDYYRDEDFVSILLIVSNYFEAVRDKWPGAWDSHEQGMILSRTTGYNALIRFLRDAYLYIVDAPRVVKKSEFSEIFSRIDILDRDLNSENYLPGSSGSGLLYRQLLEKGLKGISDR</sequence>
<comment type="caution">
    <text evidence="1">The sequence shown here is derived from an EMBL/GenBank/DDBJ whole genome shotgun (WGS) entry which is preliminary data.</text>
</comment>
<evidence type="ECO:0000313" key="1">
    <source>
        <dbReference type="EMBL" id="MBB3230123.1"/>
    </source>
</evidence>
<dbReference type="NCBIfam" id="TIGR03187">
    <property type="entry name" value="DGQHR"/>
    <property type="match status" value="1"/>
</dbReference>
<dbReference type="RefSeq" id="WP_183382627.1">
    <property type="nucleotide sequence ID" value="NZ_JACHXR010000002.1"/>
</dbReference>
<organism evidence="1 2">
    <name type="scientific">Halomonas stenophila</name>
    <dbReference type="NCBI Taxonomy" id="795312"/>
    <lineage>
        <taxon>Bacteria</taxon>
        <taxon>Pseudomonadati</taxon>
        <taxon>Pseudomonadota</taxon>
        <taxon>Gammaproteobacteria</taxon>
        <taxon>Oceanospirillales</taxon>
        <taxon>Halomonadaceae</taxon>
        <taxon>Halomonas</taxon>
    </lineage>
</organism>
<gene>
    <name evidence="1" type="ORF">FHR97_000957</name>
</gene>
<dbReference type="Proteomes" id="UP000518892">
    <property type="component" value="Unassembled WGS sequence"/>
</dbReference>
<dbReference type="InterPro" id="IPR017601">
    <property type="entry name" value="DGQHR-contain_dom"/>
</dbReference>
<evidence type="ECO:0000313" key="2">
    <source>
        <dbReference type="Proteomes" id="UP000518892"/>
    </source>
</evidence>
<name>A0A7W5ERJ2_9GAMM</name>
<protein>
    <submittedName>
        <fullName evidence="1">DGQHR domain-containing protein</fullName>
    </submittedName>
</protein>
<dbReference type="AlphaFoldDB" id="A0A7W5ERJ2"/>
<dbReference type="InterPro" id="IPR017642">
    <property type="entry name" value="DNA_S_mod_DndB"/>
</dbReference>